<sequence>MALQKGLAEGGTSSSTASNNQVLLAEPLQNSENQMCPICLDIINNQVSVSWCSHAFCFPCILEWSRNRPTCPILFPMAEPFLIILCFHTMTS</sequence>
<evidence type="ECO:0000313" key="11">
    <source>
        <dbReference type="Ensembl" id="ENSTGUP00000026819.1"/>
    </source>
</evidence>
<evidence type="ECO:0000256" key="5">
    <source>
        <dbReference type="ARBA" id="ARBA00022771"/>
    </source>
</evidence>
<keyword evidence="4" id="KW-0479">Metal-binding</keyword>
<name>A0A674GUX4_TAEGU</name>
<keyword evidence="6" id="KW-0862">Zinc</keyword>
<keyword evidence="3" id="KW-0808">Transferase</keyword>
<dbReference type="Proteomes" id="UP000007754">
    <property type="component" value="Chromosome Z"/>
</dbReference>
<dbReference type="Gene3D" id="3.30.40.10">
    <property type="entry name" value="Zinc/RING finger domain, C3HC4 (zinc finger)"/>
    <property type="match status" value="1"/>
</dbReference>
<evidence type="ECO:0000256" key="6">
    <source>
        <dbReference type="ARBA" id="ARBA00022833"/>
    </source>
</evidence>
<evidence type="ECO:0000313" key="12">
    <source>
        <dbReference type="Proteomes" id="UP000007754"/>
    </source>
</evidence>
<evidence type="ECO:0000256" key="3">
    <source>
        <dbReference type="ARBA" id="ARBA00022679"/>
    </source>
</evidence>
<keyword evidence="7" id="KW-0805">Transcription regulation</keyword>
<dbReference type="SMART" id="SM00184">
    <property type="entry name" value="RING"/>
    <property type="match status" value="1"/>
</dbReference>
<dbReference type="PROSITE" id="PS00518">
    <property type="entry name" value="ZF_RING_1"/>
    <property type="match status" value="1"/>
</dbReference>
<reference evidence="11 12" key="1">
    <citation type="journal article" date="2010" name="Nature">
        <title>The genome of a songbird.</title>
        <authorList>
            <person name="Warren W.C."/>
            <person name="Clayton D.F."/>
            <person name="Ellegren H."/>
            <person name="Arnold A.P."/>
            <person name="Hillier L.W."/>
            <person name="Kunstner A."/>
            <person name="Searle S."/>
            <person name="White S."/>
            <person name="Vilella A.J."/>
            <person name="Fairley S."/>
            <person name="Heger A."/>
            <person name="Kong L."/>
            <person name="Ponting C.P."/>
            <person name="Jarvis E.D."/>
            <person name="Mello C.V."/>
            <person name="Minx P."/>
            <person name="Lovell P."/>
            <person name="Velho T.A."/>
            <person name="Ferris M."/>
            <person name="Balakrishnan C.N."/>
            <person name="Sinha S."/>
            <person name="Blatti C."/>
            <person name="London S.E."/>
            <person name="Li Y."/>
            <person name="Lin Y.C."/>
            <person name="George J."/>
            <person name="Sweedler J."/>
            <person name="Southey B."/>
            <person name="Gunaratne P."/>
            <person name="Watson M."/>
            <person name="Nam K."/>
            <person name="Backstrom N."/>
            <person name="Smeds L."/>
            <person name="Nabholz B."/>
            <person name="Itoh Y."/>
            <person name="Whitney O."/>
            <person name="Pfenning A.R."/>
            <person name="Howard J."/>
            <person name="Volker M."/>
            <person name="Skinner B.M."/>
            <person name="Griffin D.K."/>
            <person name="Ye L."/>
            <person name="McLaren W.M."/>
            <person name="Flicek P."/>
            <person name="Quesada V."/>
            <person name="Velasco G."/>
            <person name="Lopez-Otin C."/>
            <person name="Puente X.S."/>
            <person name="Olender T."/>
            <person name="Lancet D."/>
            <person name="Smit A.F."/>
            <person name="Hubley R."/>
            <person name="Konkel M.K."/>
            <person name="Walker J.A."/>
            <person name="Batzer M.A."/>
            <person name="Gu W."/>
            <person name="Pollock D.D."/>
            <person name="Chen L."/>
            <person name="Cheng Z."/>
            <person name="Eichler E.E."/>
            <person name="Stapley J."/>
            <person name="Slate J."/>
            <person name="Ekblom R."/>
            <person name="Birkhead T."/>
            <person name="Burke T."/>
            <person name="Burt D."/>
            <person name="Scharff C."/>
            <person name="Adam I."/>
            <person name="Richard H."/>
            <person name="Sultan M."/>
            <person name="Soldatov A."/>
            <person name="Lehrach H."/>
            <person name="Edwards S.V."/>
            <person name="Yang S.P."/>
            <person name="Li X."/>
            <person name="Graves T."/>
            <person name="Fulton L."/>
            <person name="Nelson J."/>
            <person name="Chinwalla A."/>
            <person name="Hou S."/>
            <person name="Mardis E.R."/>
            <person name="Wilson R.K."/>
        </authorList>
    </citation>
    <scope>NUCLEOTIDE SEQUENCE [LARGE SCALE GENOMIC DNA]</scope>
</reference>
<dbReference type="GeneTree" id="ENSGT00980000198930"/>
<comment type="catalytic activity">
    <reaction evidence="1">
        <text>S-ubiquitinyl-[E2 ubiquitin-conjugating enzyme]-L-cysteine + [acceptor protein]-L-lysine = [E2 ubiquitin-conjugating enzyme]-L-cysteine + N(6)-ubiquitinyl-[acceptor protein]-L-lysine.</text>
        <dbReference type="EC" id="2.3.2.27"/>
    </reaction>
</comment>
<keyword evidence="12" id="KW-1185">Reference proteome</keyword>
<dbReference type="PANTHER" id="PTHR46077:SF1">
    <property type="entry name" value="TOP1 BINDING ARGININE_SERINE RICH PROTEIN, E3 UBIQUITIN LIGASE"/>
    <property type="match status" value="1"/>
</dbReference>
<feature type="domain" description="RING-type" evidence="10">
    <location>
        <begin position="36"/>
        <end position="73"/>
    </location>
</feature>
<evidence type="ECO:0000256" key="2">
    <source>
        <dbReference type="ARBA" id="ARBA00012483"/>
    </source>
</evidence>
<dbReference type="PROSITE" id="PS50089">
    <property type="entry name" value="ZF_RING_2"/>
    <property type="match status" value="1"/>
</dbReference>
<dbReference type="GO" id="GO:0061630">
    <property type="term" value="F:ubiquitin protein ligase activity"/>
    <property type="evidence" value="ECO:0007669"/>
    <property type="project" value="UniProtKB-EC"/>
</dbReference>
<dbReference type="SUPFAM" id="SSF57850">
    <property type="entry name" value="RING/U-box"/>
    <property type="match status" value="1"/>
</dbReference>
<dbReference type="GO" id="GO:0008270">
    <property type="term" value="F:zinc ion binding"/>
    <property type="evidence" value="ECO:0007669"/>
    <property type="project" value="UniProtKB-KW"/>
</dbReference>
<dbReference type="PANTHER" id="PTHR46077">
    <property type="entry name" value="E3 UBIQUITIN-PROTEIN LIGASE TOPORS"/>
    <property type="match status" value="1"/>
</dbReference>
<reference evidence="11" key="3">
    <citation type="submission" date="2025-09" db="UniProtKB">
        <authorList>
            <consortium name="Ensembl"/>
        </authorList>
    </citation>
    <scope>IDENTIFICATION</scope>
</reference>
<dbReference type="GO" id="GO:0000209">
    <property type="term" value="P:protein polyubiquitination"/>
    <property type="evidence" value="ECO:0007669"/>
    <property type="project" value="TreeGrafter"/>
</dbReference>
<evidence type="ECO:0000256" key="7">
    <source>
        <dbReference type="ARBA" id="ARBA00023015"/>
    </source>
</evidence>
<keyword evidence="5 9" id="KW-0863">Zinc-finger</keyword>
<dbReference type="InterPro" id="IPR001841">
    <property type="entry name" value="Znf_RING"/>
</dbReference>
<evidence type="ECO:0000256" key="1">
    <source>
        <dbReference type="ARBA" id="ARBA00000900"/>
    </source>
</evidence>
<reference evidence="11" key="2">
    <citation type="submission" date="2025-08" db="UniProtKB">
        <authorList>
            <consortium name="Ensembl"/>
        </authorList>
    </citation>
    <scope>IDENTIFICATION</scope>
</reference>
<dbReference type="GO" id="GO:0006513">
    <property type="term" value="P:protein monoubiquitination"/>
    <property type="evidence" value="ECO:0007669"/>
    <property type="project" value="TreeGrafter"/>
</dbReference>
<dbReference type="InterPro" id="IPR018957">
    <property type="entry name" value="Znf_C3HC4_RING-type"/>
</dbReference>
<dbReference type="Pfam" id="PF00097">
    <property type="entry name" value="zf-C3HC4"/>
    <property type="match status" value="1"/>
</dbReference>
<dbReference type="Ensembl" id="ENSTGUT00000030136.1">
    <property type="protein sequence ID" value="ENSTGUP00000026819.1"/>
    <property type="gene ID" value="ENSTGUG00000026505.1"/>
</dbReference>
<evidence type="ECO:0000256" key="8">
    <source>
        <dbReference type="ARBA" id="ARBA00023163"/>
    </source>
</evidence>
<dbReference type="InterPro" id="IPR017907">
    <property type="entry name" value="Znf_RING_CS"/>
</dbReference>
<organism evidence="11 12">
    <name type="scientific">Taeniopygia guttata</name>
    <name type="common">Zebra finch</name>
    <name type="synonym">Poephila guttata</name>
    <dbReference type="NCBI Taxonomy" id="59729"/>
    <lineage>
        <taxon>Eukaryota</taxon>
        <taxon>Metazoa</taxon>
        <taxon>Chordata</taxon>
        <taxon>Craniata</taxon>
        <taxon>Vertebrata</taxon>
        <taxon>Euteleostomi</taxon>
        <taxon>Archelosauria</taxon>
        <taxon>Archosauria</taxon>
        <taxon>Dinosauria</taxon>
        <taxon>Saurischia</taxon>
        <taxon>Theropoda</taxon>
        <taxon>Coelurosauria</taxon>
        <taxon>Aves</taxon>
        <taxon>Neognathae</taxon>
        <taxon>Neoaves</taxon>
        <taxon>Telluraves</taxon>
        <taxon>Australaves</taxon>
        <taxon>Passeriformes</taxon>
        <taxon>Passeroidea</taxon>
        <taxon>Estrildidae</taxon>
        <taxon>Estrildinae</taxon>
        <taxon>Taeniopygia</taxon>
    </lineage>
</organism>
<dbReference type="InterPro" id="IPR013083">
    <property type="entry name" value="Znf_RING/FYVE/PHD"/>
</dbReference>
<proteinExistence type="predicted"/>
<evidence type="ECO:0000259" key="10">
    <source>
        <dbReference type="PROSITE" id="PS50089"/>
    </source>
</evidence>
<evidence type="ECO:0000256" key="4">
    <source>
        <dbReference type="ARBA" id="ARBA00022723"/>
    </source>
</evidence>
<keyword evidence="8" id="KW-0804">Transcription</keyword>
<evidence type="ECO:0000256" key="9">
    <source>
        <dbReference type="PROSITE-ProRule" id="PRU00175"/>
    </source>
</evidence>
<dbReference type="AlphaFoldDB" id="A0A674GUX4"/>
<dbReference type="InParanoid" id="A0A674GUX4"/>
<protein>
    <recommendedName>
        <fullName evidence="2">RING-type E3 ubiquitin transferase</fullName>
        <ecNumber evidence="2">2.3.2.27</ecNumber>
    </recommendedName>
</protein>
<dbReference type="EC" id="2.3.2.27" evidence="2"/>
<accession>A0A674GUX4</accession>